<feature type="compositionally biased region" description="Low complexity" evidence="1">
    <location>
        <begin position="77"/>
        <end position="93"/>
    </location>
</feature>
<keyword evidence="2" id="KW-1133">Transmembrane helix</keyword>
<dbReference type="Proteomes" id="UP000235034">
    <property type="component" value="Unassembled WGS sequence"/>
</dbReference>
<feature type="region of interest" description="Disordered" evidence="1">
    <location>
        <begin position="646"/>
        <end position="674"/>
    </location>
</feature>
<dbReference type="PROSITE" id="PS51178">
    <property type="entry name" value="PASTA"/>
    <property type="match status" value="1"/>
</dbReference>
<feature type="compositionally biased region" description="Pro residues" evidence="1">
    <location>
        <begin position="59"/>
        <end position="73"/>
    </location>
</feature>
<feature type="region of interest" description="Disordered" evidence="1">
    <location>
        <begin position="46"/>
        <end position="118"/>
    </location>
</feature>
<dbReference type="EMBL" id="NMWT01000019">
    <property type="protein sequence ID" value="PLS27792.1"/>
    <property type="molecule type" value="Genomic_DNA"/>
</dbReference>
<dbReference type="Pfam" id="PF03793">
    <property type="entry name" value="PASTA"/>
    <property type="match status" value="1"/>
</dbReference>
<evidence type="ECO:0000256" key="2">
    <source>
        <dbReference type="SAM" id="Phobius"/>
    </source>
</evidence>
<sequence length="844" mass="87189">MICTRCGAANEGGYRFCAECGAPLPQGDATVTGGVPGPVPAAPGAAVPPVPGPSGASVPPRPAVPMPGAPVPAPTGQSSPANPADAAATTTLPPVAPAGPGGALPGGGDGGSGDGGAQAVAKKNRLPLILAIVVAALVVVGGIVAFLTYRSEVWGGKTLPDPASVATSVTDAKGKKKSSVVKAKDVTEALKAKGLKTKTVQVFSGSDKGVFLGYSGAKQGDRVDAGSTVTVQESAGPGVPKDTVGKNVNKVVDLFAQMGVPVHYKQVVISSDSKTPEGQVSTTYPAPGVGLTDDEMENGIYIGVASKGDGIPVDVMGMDKDKAVSELESQGYDVDLEPHYSSKQYVGKISGSYPAPGSSLESGDSVTLYYGVDKSSTMDLLTQTTGSGDYEMDVTRHNATPMIGMYCKSEVKDASKDCITLEEAEGPYGDSEGGGFLQIKGHEPSNDFDTLGLNNFSQGVDGVMVSTKGAGSMSASDLPMANHLLLGKTGAFELYAGMGLPNCGDTVMTGAMLEYCQSGTYGKVSDMDDFPSGGNSGETFNMKDFLVYAPVGTDVKSLEDAGYFDSKALESAKKQKAVDTSRPFIVMRDPSLYNETKVSADGTSYLKNPFVPTNDKGTNHLVGMKPAPSDSTVYYLVEQNGDLDWDSLPDAKVKQTSTKQDSSDDSGKSSKMDKTLAEAMKAGAAEYGMGSGAGAWGASLTISEDGTFKGSYYDTDMGDMGDDHPNGSRSESNYTGRFKSAKKNSDGTYTLQCDASAFKVDGEIGTSRIEDGMQVTTVKPAGMDPCGEFTLYPKGYDTAQLSDDQLMFSGGLGSTVANSSELPGPALYNTESSDMEYTFFDLGN</sequence>
<feature type="compositionally biased region" description="Basic and acidic residues" evidence="1">
    <location>
        <begin position="661"/>
        <end position="674"/>
    </location>
</feature>
<reference evidence="4 5" key="1">
    <citation type="submission" date="2017-07" db="EMBL/GenBank/DDBJ databases">
        <title>Bifidobacterium novel species.</title>
        <authorList>
            <person name="Lugli G.A."/>
            <person name="Milani C."/>
            <person name="Duranti S."/>
            <person name="Mangifesta M."/>
        </authorList>
    </citation>
    <scope>NUCLEOTIDE SEQUENCE [LARGE SCALE GENOMIC DNA]</scope>
    <source>
        <strain evidence="4 5">77</strain>
    </source>
</reference>
<dbReference type="RefSeq" id="WP_101622489.1">
    <property type="nucleotide sequence ID" value="NZ_NMWT01000019.1"/>
</dbReference>
<dbReference type="SMART" id="SM00740">
    <property type="entry name" value="PASTA"/>
    <property type="match status" value="1"/>
</dbReference>
<dbReference type="Gene3D" id="3.30.10.20">
    <property type="match status" value="1"/>
</dbReference>
<dbReference type="InterPro" id="IPR055999">
    <property type="entry name" value="DUF7577"/>
</dbReference>
<dbReference type="AlphaFoldDB" id="A0A2N5J0R7"/>
<proteinExistence type="predicted"/>
<feature type="domain" description="PASTA" evidence="3">
    <location>
        <begin position="310"/>
        <end position="372"/>
    </location>
</feature>
<evidence type="ECO:0000259" key="3">
    <source>
        <dbReference type="PROSITE" id="PS51178"/>
    </source>
</evidence>
<evidence type="ECO:0000313" key="5">
    <source>
        <dbReference type="Proteomes" id="UP000235034"/>
    </source>
</evidence>
<feature type="compositionally biased region" description="Gly residues" evidence="1">
    <location>
        <begin position="99"/>
        <end position="116"/>
    </location>
</feature>
<gene>
    <name evidence="4" type="ORF">Uis4E_1365</name>
</gene>
<name>A0A2N5J0R7_9BIFI</name>
<organism evidence="4 5">
    <name type="scientific">Bifidobacterium parmae</name>
    <dbReference type="NCBI Taxonomy" id="361854"/>
    <lineage>
        <taxon>Bacteria</taxon>
        <taxon>Bacillati</taxon>
        <taxon>Actinomycetota</taxon>
        <taxon>Actinomycetes</taxon>
        <taxon>Bifidobacteriales</taxon>
        <taxon>Bifidobacteriaceae</taxon>
        <taxon>Bifidobacterium</taxon>
    </lineage>
</organism>
<comment type="caution">
    <text evidence="4">The sequence shown here is derived from an EMBL/GenBank/DDBJ whole genome shotgun (WGS) entry which is preliminary data.</text>
</comment>
<dbReference type="CDD" id="cd06577">
    <property type="entry name" value="PASTA_pknB"/>
    <property type="match status" value="1"/>
</dbReference>
<keyword evidence="2" id="KW-0472">Membrane</keyword>
<feature type="transmembrane region" description="Helical" evidence="2">
    <location>
        <begin position="128"/>
        <end position="149"/>
    </location>
</feature>
<protein>
    <submittedName>
        <fullName evidence="4">PASTA domain-containing protein</fullName>
    </submittedName>
</protein>
<dbReference type="OrthoDB" id="3240505at2"/>
<dbReference type="InterPro" id="IPR005543">
    <property type="entry name" value="PASTA_dom"/>
</dbReference>
<keyword evidence="2" id="KW-0812">Transmembrane</keyword>
<evidence type="ECO:0000313" key="4">
    <source>
        <dbReference type="EMBL" id="PLS27792.1"/>
    </source>
</evidence>
<dbReference type="Pfam" id="PF24463">
    <property type="entry name" value="DUF7577"/>
    <property type="match status" value="1"/>
</dbReference>
<accession>A0A2N5J0R7</accession>
<keyword evidence="5" id="KW-1185">Reference proteome</keyword>
<evidence type="ECO:0000256" key="1">
    <source>
        <dbReference type="SAM" id="MobiDB-lite"/>
    </source>
</evidence>